<sequence>MKRIKDTKLHPIEEYNIWQGRDRNFQSKDAHVQQVSTEIHTAERKGSFDSDHCNHLRQIFDNKKISKRIDE</sequence>
<dbReference type="AlphaFoldDB" id="A0A915JS75"/>
<keyword evidence="1" id="KW-1185">Reference proteome</keyword>
<proteinExistence type="predicted"/>
<reference evidence="2" key="1">
    <citation type="submission" date="2022-11" db="UniProtKB">
        <authorList>
            <consortium name="WormBaseParasite"/>
        </authorList>
    </citation>
    <scope>IDENTIFICATION</scope>
</reference>
<evidence type="ECO:0000313" key="1">
    <source>
        <dbReference type="Proteomes" id="UP000887565"/>
    </source>
</evidence>
<protein>
    <submittedName>
        <fullName evidence="2">Uncharacterized protein</fullName>
    </submittedName>
</protein>
<evidence type="ECO:0000313" key="2">
    <source>
        <dbReference type="WBParaSite" id="nRc.2.0.1.t28953-RA"/>
    </source>
</evidence>
<name>A0A915JS75_ROMCU</name>
<accession>A0A915JS75</accession>
<organism evidence="1 2">
    <name type="scientific">Romanomermis culicivorax</name>
    <name type="common">Nematode worm</name>
    <dbReference type="NCBI Taxonomy" id="13658"/>
    <lineage>
        <taxon>Eukaryota</taxon>
        <taxon>Metazoa</taxon>
        <taxon>Ecdysozoa</taxon>
        <taxon>Nematoda</taxon>
        <taxon>Enoplea</taxon>
        <taxon>Dorylaimia</taxon>
        <taxon>Mermithida</taxon>
        <taxon>Mermithoidea</taxon>
        <taxon>Mermithidae</taxon>
        <taxon>Romanomermis</taxon>
    </lineage>
</organism>
<dbReference type="WBParaSite" id="nRc.2.0.1.t28953-RA">
    <property type="protein sequence ID" value="nRc.2.0.1.t28953-RA"/>
    <property type="gene ID" value="nRc.2.0.1.g28953"/>
</dbReference>
<dbReference type="Proteomes" id="UP000887565">
    <property type="component" value="Unplaced"/>
</dbReference>